<feature type="compositionally biased region" description="Gly residues" evidence="1">
    <location>
        <begin position="573"/>
        <end position="584"/>
    </location>
</feature>
<feature type="compositionally biased region" description="Low complexity" evidence="1">
    <location>
        <begin position="482"/>
        <end position="499"/>
    </location>
</feature>
<feature type="compositionally biased region" description="Basic and acidic residues" evidence="1">
    <location>
        <begin position="1"/>
        <end position="19"/>
    </location>
</feature>
<protein>
    <submittedName>
        <fullName evidence="2">DUF4192 domain-containing protein</fullName>
    </submittedName>
</protein>
<evidence type="ECO:0000256" key="1">
    <source>
        <dbReference type="SAM" id="MobiDB-lite"/>
    </source>
</evidence>
<sequence>MTHREEITDSSRNKADKADGAAVAPEGAAPDSLLPRITLRSTGELADALPYLLGHRPEDSMVLVALHDSGKQGRFGGRARLGIPAEPANWQAAAGQLARGLVTGSARRGSTVTGMVAYVCQEPGPGETGREVMERLRPLAQLMRTECGRLDVPVVEALCLSGGRYWSYCCSDQACCPAEGRPMGLPGTSVLAAASAFAGIRVRGSLEEVRVRLRPWEGTSAVAAQEAALDATAAALLPRLVVTDGRAQVEEQTMELAERVHERFAGVQPEADALDADLRDDRLLSHEEAATLVHGLQDRVTRDRAAEWMEGEDAAPALRLWRALSRRCVGSYGEHAAPLLTLAGWVAWSTGDDVEAREALAMALAADPAHLFARLLHRAIDEGLDPESVRRCLRAERARRTAAKSSAARPAADASPLVSGEAEVDGPPPLSGEAEVDGPPPLSGEAEVPGEADGDRVPEGEARGACSAGDTAPAGSPEGAVGASDGTGTTGPSGDAGTEGASGGAGTAASGSAGPAASESEGAGCAGPGGAAGTVAVGGVERRSASCRVPARLRTGVNRRGPGRADPRLSRPGKGGGPVGGPGLRGRAHDGRRRGNR</sequence>
<dbReference type="InterPro" id="IPR025447">
    <property type="entry name" value="DUF4192"/>
</dbReference>
<reference evidence="2 3" key="1">
    <citation type="submission" date="2024-06" db="EMBL/GenBank/DDBJ databases">
        <title>The Natural Products Discovery Center: Release of the First 8490 Sequenced Strains for Exploring Actinobacteria Biosynthetic Diversity.</title>
        <authorList>
            <person name="Kalkreuter E."/>
            <person name="Kautsar S.A."/>
            <person name="Yang D."/>
            <person name="Bader C.D."/>
            <person name="Teijaro C.N."/>
            <person name="Fluegel L."/>
            <person name="Davis C.M."/>
            <person name="Simpson J.R."/>
            <person name="Lauterbach L."/>
            <person name="Steele A.D."/>
            <person name="Gui C."/>
            <person name="Meng S."/>
            <person name="Li G."/>
            <person name="Viehrig K."/>
            <person name="Ye F."/>
            <person name="Su P."/>
            <person name="Kiefer A.F."/>
            <person name="Nichols A."/>
            <person name="Cepeda A.J."/>
            <person name="Yan W."/>
            <person name="Fan B."/>
            <person name="Jiang Y."/>
            <person name="Adhikari A."/>
            <person name="Zheng C.-J."/>
            <person name="Schuster L."/>
            <person name="Cowan T.M."/>
            <person name="Smanski M.J."/>
            <person name="Chevrette M.G."/>
            <person name="De Carvalho L.P.S."/>
            <person name="Shen B."/>
        </authorList>
    </citation>
    <scope>NUCLEOTIDE SEQUENCE [LARGE SCALE GENOMIC DNA]</scope>
    <source>
        <strain evidence="2 3">NPDC038104</strain>
    </source>
</reference>
<dbReference type="EMBL" id="JBEZUR010000019">
    <property type="protein sequence ID" value="MEU3555448.1"/>
    <property type="molecule type" value="Genomic_DNA"/>
</dbReference>
<feature type="compositionally biased region" description="Low complexity" evidence="1">
    <location>
        <begin position="20"/>
        <end position="29"/>
    </location>
</feature>
<comment type="caution">
    <text evidence="2">The sequence shown here is derived from an EMBL/GenBank/DDBJ whole genome shotgun (WGS) entry which is preliminary data.</text>
</comment>
<gene>
    <name evidence="2" type="ORF">AB0E65_14700</name>
</gene>
<dbReference type="RefSeq" id="WP_108952019.1">
    <property type="nucleotide sequence ID" value="NZ_BEVZ01000002.1"/>
</dbReference>
<feature type="compositionally biased region" description="Low complexity" evidence="1">
    <location>
        <begin position="507"/>
        <end position="523"/>
    </location>
</feature>
<dbReference type="Pfam" id="PF13830">
    <property type="entry name" value="DUF4192"/>
    <property type="match status" value="1"/>
</dbReference>
<feature type="region of interest" description="Disordered" evidence="1">
    <location>
        <begin position="400"/>
        <end position="597"/>
    </location>
</feature>
<organism evidence="2 3">
    <name type="scientific">Streptomyces fragilis</name>
    <dbReference type="NCBI Taxonomy" id="67301"/>
    <lineage>
        <taxon>Bacteria</taxon>
        <taxon>Bacillati</taxon>
        <taxon>Actinomycetota</taxon>
        <taxon>Actinomycetes</taxon>
        <taxon>Kitasatosporales</taxon>
        <taxon>Streptomycetaceae</taxon>
        <taxon>Streptomyces</taxon>
    </lineage>
</organism>
<dbReference type="Proteomes" id="UP001550850">
    <property type="component" value="Unassembled WGS sequence"/>
</dbReference>
<keyword evidence="3" id="KW-1185">Reference proteome</keyword>
<evidence type="ECO:0000313" key="2">
    <source>
        <dbReference type="EMBL" id="MEU3555448.1"/>
    </source>
</evidence>
<feature type="compositionally biased region" description="Basic and acidic residues" evidence="1">
    <location>
        <begin position="453"/>
        <end position="462"/>
    </location>
</feature>
<feature type="compositionally biased region" description="Low complexity" evidence="1">
    <location>
        <begin position="403"/>
        <end position="415"/>
    </location>
</feature>
<evidence type="ECO:0000313" key="3">
    <source>
        <dbReference type="Proteomes" id="UP001550850"/>
    </source>
</evidence>
<name>A0ABV2YI86_9ACTN</name>
<proteinExistence type="predicted"/>
<feature type="region of interest" description="Disordered" evidence="1">
    <location>
        <begin position="1"/>
        <end position="29"/>
    </location>
</feature>
<accession>A0ABV2YI86</accession>